<proteinExistence type="predicted"/>
<name>A0AB37HVE5_9ACTN</name>
<evidence type="ECO:0000313" key="3">
    <source>
        <dbReference type="Proteomes" id="UP000677180"/>
    </source>
</evidence>
<feature type="transmembrane region" description="Helical" evidence="1">
    <location>
        <begin position="39"/>
        <end position="59"/>
    </location>
</feature>
<accession>A0AB37HVE5</accession>
<gene>
    <name evidence="2" type="ORF">J5A53_02240</name>
</gene>
<sequence length="154" mass="16655">MIIFRGWGLLGAAFPALTAFALGALPASMYGSKSAITNIVAALGALVGGALGFLCGRWLNVIRPRAKVAEWQEHRRAELRARVDAGQFQMAPGLQAPSSREEGYAQVEQLITNESPDVLRQLKNIHTLFFIPMQWFAIGAGVVIFFGALSTALR</sequence>
<keyword evidence="1" id="KW-0472">Membrane</keyword>
<evidence type="ECO:0000313" key="2">
    <source>
        <dbReference type="EMBL" id="QUC11544.1"/>
    </source>
</evidence>
<dbReference type="RefSeq" id="WP_051015067.1">
    <property type="nucleotide sequence ID" value="NZ_CP040007.1"/>
</dbReference>
<reference evidence="2" key="1">
    <citation type="submission" date="2021-03" db="EMBL/GenBank/DDBJ databases">
        <title>Human Oral Microbial Genomes.</title>
        <authorList>
            <person name="Johnston C.D."/>
            <person name="Chen T."/>
            <person name="Dewhirst F.E."/>
        </authorList>
    </citation>
    <scope>NUCLEOTIDE SEQUENCE</scope>
    <source>
        <strain evidence="2">F0714</strain>
    </source>
</reference>
<dbReference type="AlphaFoldDB" id="A0AB37HVE5"/>
<keyword evidence="1" id="KW-0812">Transmembrane</keyword>
<dbReference type="EMBL" id="CP072385">
    <property type="protein sequence ID" value="QUC11544.1"/>
    <property type="molecule type" value="Genomic_DNA"/>
</dbReference>
<keyword evidence="1" id="KW-1133">Transmembrane helix</keyword>
<organism evidence="2 3">
    <name type="scientific">Arachnia propionica</name>
    <dbReference type="NCBI Taxonomy" id="1750"/>
    <lineage>
        <taxon>Bacteria</taxon>
        <taxon>Bacillati</taxon>
        <taxon>Actinomycetota</taxon>
        <taxon>Actinomycetes</taxon>
        <taxon>Propionibacteriales</taxon>
        <taxon>Propionibacteriaceae</taxon>
        <taxon>Arachnia</taxon>
    </lineage>
</organism>
<feature type="transmembrane region" description="Helical" evidence="1">
    <location>
        <begin position="128"/>
        <end position="149"/>
    </location>
</feature>
<evidence type="ECO:0000256" key="1">
    <source>
        <dbReference type="SAM" id="Phobius"/>
    </source>
</evidence>
<protein>
    <submittedName>
        <fullName evidence="2">Uncharacterized protein</fullName>
    </submittedName>
</protein>
<dbReference type="Proteomes" id="UP000677180">
    <property type="component" value="Chromosome"/>
</dbReference>